<evidence type="ECO:0000259" key="6">
    <source>
        <dbReference type="Pfam" id="PF04539"/>
    </source>
</evidence>
<proteinExistence type="predicted"/>
<evidence type="ECO:0000256" key="3">
    <source>
        <dbReference type="ARBA" id="ARBA00023125"/>
    </source>
</evidence>
<evidence type="ECO:0000256" key="4">
    <source>
        <dbReference type="ARBA" id="ARBA00023163"/>
    </source>
</evidence>
<keyword evidence="2" id="KW-0731">Sigma factor</keyword>
<feature type="region of interest" description="Disordered" evidence="5">
    <location>
        <begin position="1"/>
        <end position="41"/>
    </location>
</feature>
<protein>
    <submittedName>
        <fullName evidence="9">RNA polymerase sigma factor SigB</fullName>
    </submittedName>
</protein>
<dbReference type="GO" id="GO:0003677">
    <property type="term" value="F:DNA binding"/>
    <property type="evidence" value="ECO:0007669"/>
    <property type="project" value="UniProtKB-KW"/>
</dbReference>
<dbReference type="InterPro" id="IPR013324">
    <property type="entry name" value="RNA_pol_sigma_r3/r4-like"/>
</dbReference>
<dbReference type="GO" id="GO:0006352">
    <property type="term" value="P:DNA-templated transcription initiation"/>
    <property type="evidence" value="ECO:0007669"/>
    <property type="project" value="InterPro"/>
</dbReference>
<dbReference type="InterPro" id="IPR014284">
    <property type="entry name" value="RNA_pol_sigma-70_dom"/>
</dbReference>
<dbReference type="PANTHER" id="PTHR30385">
    <property type="entry name" value="SIGMA FACTOR F FLAGELLAR"/>
    <property type="match status" value="1"/>
</dbReference>
<evidence type="ECO:0000256" key="2">
    <source>
        <dbReference type="ARBA" id="ARBA00023082"/>
    </source>
</evidence>
<dbReference type="InterPro" id="IPR007630">
    <property type="entry name" value="RNA_pol_sigma70_r4"/>
</dbReference>
<dbReference type="InterPro" id="IPR013325">
    <property type="entry name" value="RNA_pol_sigma_r2"/>
</dbReference>
<dbReference type="InterPro" id="IPR007627">
    <property type="entry name" value="RNA_pol_sigma70_r2"/>
</dbReference>
<accession>A0A6J4S9D7</accession>
<dbReference type="InterPro" id="IPR000943">
    <property type="entry name" value="RNA_pol_sigma70"/>
</dbReference>
<evidence type="ECO:0000313" key="9">
    <source>
        <dbReference type="EMBL" id="CAA9487874.1"/>
    </source>
</evidence>
<dbReference type="Pfam" id="PF04542">
    <property type="entry name" value="Sigma70_r2"/>
    <property type="match status" value="1"/>
</dbReference>
<dbReference type="AlphaFoldDB" id="A0A6J4S9D7"/>
<feature type="domain" description="RNA polymerase sigma-70 region 4" evidence="8">
    <location>
        <begin position="233"/>
        <end position="280"/>
    </location>
</feature>
<sequence>MQPPPQPTPGDPAEHPSGGLVPASPRALDGHLPAPAPASHVRADEDRRLLLRYHRHGDHAAREELVRRMLPLARRMARRYHRSDESFDDLVQVATVGLIKAIDRFDPARTTAFSSYAVPTMLGELKRYFRDNGWAVHVPRGMQERVMRVDATMRDLSRTLGRSPAAAEVAAVLGIEPEQVLEAMEAASAYDAVSLEAFRFGDEGDGETYADSIGAEDARFELVEYGATIAPTLAALPARDRMVLRLRFVEDLTQAEIAERVGVSQMHVSRLIRRALERLRTVAEHAG</sequence>
<evidence type="ECO:0000259" key="8">
    <source>
        <dbReference type="Pfam" id="PF04545"/>
    </source>
</evidence>
<dbReference type="CDD" id="cd06171">
    <property type="entry name" value="Sigma70_r4"/>
    <property type="match status" value="1"/>
</dbReference>
<keyword evidence="3" id="KW-0238">DNA-binding</keyword>
<dbReference type="Gene3D" id="1.20.140.160">
    <property type="match status" value="1"/>
</dbReference>
<dbReference type="PRINTS" id="PR00046">
    <property type="entry name" value="SIGMA70FCT"/>
</dbReference>
<keyword evidence="4" id="KW-0804">Transcription</keyword>
<reference evidence="9" key="1">
    <citation type="submission" date="2020-02" db="EMBL/GenBank/DDBJ databases">
        <authorList>
            <person name="Meier V. D."/>
        </authorList>
    </citation>
    <scope>NUCLEOTIDE SEQUENCE</scope>
    <source>
        <strain evidence="9">AVDCRST_MAG38</strain>
    </source>
</reference>
<evidence type="ECO:0000256" key="1">
    <source>
        <dbReference type="ARBA" id="ARBA00023015"/>
    </source>
</evidence>
<dbReference type="EMBL" id="CADCVJ010000205">
    <property type="protein sequence ID" value="CAA9487874.1"/>
    <property type="molecule type" value="Genomic_DNA"/>
</dbReference>
<dbReference type="InterPro" id="IPR007624">
    <property type="entry name" value="RNA_pol_sigma70_r3"/>
</dbReference>
<feature type="domain" description="RNA polymerase sigma-70 region 3" evidence="6">
    <location>
        <begin position="145"/>
        <end position="213"/>
    </location>
</feature>
<dbReference type="PANTHER" id="PTHR30385:SF4">
    <property type="entry name" value="RNA POLYMERASE SIGMA-E FACTOR"/>
    <property type="match status" value="1"/>
</dbReference>
<keyword evidence="1" id="KW-0805">Transcription regulation</keyword>
<dbReference type="SUPFAM" id="SSF88946">
    <property type="entry name" value="Sigma2 domain of RNA polymerase sigma factors"/>
    <property type="match status" value="1"/>
</dbReference>
<name>A0A6J4S9D7_9ACTN</name>
<gene>
    <name evidence="9" type="ORF">AVDCRST_MAG38-2444</name>
</gene>
<organism evidence="9">
    <name type="scientific">uncultured Solirubrobacteraceae bacterium</name>
    <dbReference type="NCBI Taxonomy" id="1162706"/>
    <lineage>
        <taxon>Bacteria</taxon>
        <taxon>Bacillati</taxon>
        <taxon>Actinomycetota</taxon>
        <taxon>Thermoleophilia</taxon>
        <taxon>Solirubrobacterales</taxon>
        <taxon>Solirubrobacteraceae</taxon>
        <taxon>environmental samples</taxon>
    </lineage>
</organism>
<dbReference type="Gene3D" id="1.20.120.1810">
    <property type="match status" value="1"/>
</dbReference>
<dbReference type="NCBIfam" id="TIGR02980">
    <property type="entry name" value="SigBFG"/>
    <property type="match status" value="1"/>
</dbReference>
<evidence type="ECO:0000256" key="5">
    <source>
        <dbReference type="SAM" id="MobiDB-lite"/>
    </source>
</evidence>
<feature type="compositionally biased region" description="Pro residues" evidence="5">
    <location>
        <begin position="1"/>
        <end position="10"/>
    </location>
</feature>
<dbReference type="Pfam" id="PF04545">
    <property type="entry name" value="Sigma70_r4"/>
    <property type="match status" value="1"/>
</dbReference>
<evidence type="ECO:0000259" key="7">
    <source>
        <dbReference type="Pfam" id="PF04542"/>
    </source>
</evidence>
<dbReference type="NCBIfam" id="TIGR02937">
    <property type="entry name" value="sigma70-ECF"/>
    <property type="match status" value="1"/>
</dbReference>
<dbReference type="SUPFAM" id="SSF88659">
    <property type="entry name" value="Sigma3 and sigma4 domains of RNA polymerase sigma factors"/>
    <property type="match status" value="2"/>
</dbReference>
<dbReference type="InterPro" id="IPR014322">
    <property type="entry name" value="RNA_pol_sigma-B/F/G"/>
</dbReference>
<dbReference type="GO" id="GO:0016987">
    <property type="term" value="F:sigma factor activity"/>
    <property type="evidence" value="ECO:0007669"/>
    <property type="project" value="UniProtKB-KW"/>
</dbReference>
<dbReference type="Pfam" id="PF04539">
    <property type="entry name" value="Sigma70_r3"/>
    <property type="match status" value="1"/>
</dbReference>
<feature type="domain" description="RNA polymerase sigma-70 region 2" evidence="7">
    <location>
        <begin position="65"/>
        <end position="134"/>
    </location>
</feature>